<dbReference type="Proteomes" id="UP001152797">
    <property type="component" value="Unassembled WGS sequence"/>
</dbReference>
<keyword evidence="4" id="KW-1185">Reference proteome</keyword>
<dbReference type="OrthoDB" id="341421at2759"/>
<dbReference type="AlphaFoldDB" id="A0A9P1GJ82"/>
<name>A0A9P1GJ82_9DINO</name>
<organism evidence="1">
    <name type="scientific">Cladocopium goreaui</name>
    <dbReference type="NCBI Taxonomy" id="2562237"/>
    <lineage>
        <taxon>Eukaryota</taxon>
        <taxon>Sar</taxon>
        <taxon>Alveolata</taxon>
        <taxon>Dinophyceae</taxon>
        <taxon>Suessiales</taxon>
        <taxon>Symbiodiniaceae</taxon>
        <taxon>Cladocopium</taxon>
    </lineage>
</organism>
<evidence type="ECO:0000313" key="1">
    <source>
        <dbReference type="EMBL" id="CAI4015925.1"/>
    </source>
</evidence>
<gene>
    <name evidence="1" type="ORF">C1SCF055_LOCUS40723</name>
</gene>
<reference evidence="2" key="2">
    <citation type="submission" date="2024-04" db="EMBL/GenBank/DDBJ databases">
        <authorList>
            <person name="Chen Y."/>
            <person name="Shah S."/>
            <person name="Dougan E. K."/>
            <person name="Thang M."/>
            <person name="Chan C."/>
        </authorList>
    </citation>
    <scope>NUCLEOTIDE SEQUENCE [LARGE SCALE GENOMIC DNA]</scope>
</reference>
<dbReference type="EMBL" id="CAMXCT030006558">
    <property type="protein sequence ID" value="CAL4803237.1"/>
    <property type="molecule type" value="Genomic_DNA"/>
</dbReference>
<proteinExistence type="predicted"/>
<dbReference type="EMBL" id="CAMXCT020006558">
    <property type="protein sequence ID" value="CAL1169300.1"/>
    <property type="molecule type" value="Genomic_DNA"/>
</dbReference>
<comment type="caution">
    <text evidence="1">The sequence shown here is derived from an EMBL/GenBank/DDBJ whole genome shotgun (WGS) entry which is preliminary data.</text>
</comment>
<dbReference type="CDD" id="cd10527">
    <property type="entry name" value="SET_LSMT"/>
    <property type="match status" value="1"/>
</dbReference>
<dbReference type="GO" id="GO:0032259">
    <property type="term" value="P:methylation"/>
    <property type="evidence" value="ECO:0007669"/>
    <property type="project" value="UniProtKB-KW"/>
</dbReference>
<sequence>MAPAQKKQDRHRLLWQTPMAKALGAFTCTEGLVLFCDNDPNVKIAEFHAWLKQRHGVDVEALGVCVRSDDHGGLGLYATHSIEPGERLAEIPITALLTAKAAKCAWASRSGVFQRALEVAEGEELLWLYMIWGRQEPSCNWHPYLQLLPRDDPLSWLRNPEALQWLRGTPLEGSDKVLKMQQQRHERLREILGDLAGSFEDWLWARHCYLSRSFDQAAFPRSEDWGSAAMVPLLDSMNHHADAQVQARYGEEMAGLWLPNFKNSNPYNPGDEVFHRYKRCADNGTLLLSYGFCVPQNPHDHVDRVIFEKDPGVSLAALEAALPLPPERLADGRVLIPLEEALTSTLAEPSEELLRAAALVNGQDYEENSASCHKKAQVCHWLLKALRAMMQSTAFEVHPKFMAMVNSSGTLGRFASRVARHRLKVRHDSLGISVLPSKGHASRAAAEYALSHFRILHRVATNDLPNKSNTTAYGCVTKCLKNLSAL</sequence>
<protein>
    <submittedName>
        <fullName evidence="3">N-lysine methyltransferase SETD6 (SE T domain-containing protein 6)</fullName>
    </submittedName>
</protein>
<reference evidence="1" key="1">
    <citation type="submission" date="2022-10" db="EMBL/GenBank/DDBJ databases">
        <authorList>
            <person name="Chen Y."/>
            <person name="Dougan E. K."/>
            <person name="Chan C."/>
            <person name="Rhodes N."/>
            <person name="Thang M."/>
        </authorList>
    </citation>
    <scope>NUCLEOTIDE SEQUENCE</scope>
</reference>
<dbReference type="GO" id="GO:0016279">
    <property type="term" value="F:protein-lysine N-methyltransferase activity"/>
    <property type="evidence" value="ECO:0007669"/>
    <property type="project" value="TreeGrafter"/>
</dbReference>
<keyword evidence="3" id="KW-0489">Methyltransferase</keyword>
<dbReference type="SUPFAM" id="SSF82199">
    <property type="entry name" value="SET domain"/>
    <property type="match status" value="1"/>
</dbReference>
<dbReference type="PANTHER" id="PTHR13271">
    <property type="entry name" value="UNCHARACTERIZED PUTATIVE METHYLTRANSFERASE"/>
    <property type="match status" value="1"/>
</dbReference>
<dbReference type="InterPro" id="IPR046341">
    <property type="entry name" value="SET_dom_sf"/>
</dbReference>
<evidence type="ECO:0000313" key="3">
    <source>
        <dbReference type="EMBL" id="CAL4803237.1"/>
    </source>
</evidence>
<accession>A0A9P1GJ82</accession>
<keyword evidence="3" id="KW-0808">Transferase</keyword>
<dbReference type="Gene3D" id="3.90.1410.10">
    <property type="entry name" value="set domain protein methyltransferase, domain 1"/>
    <property type="match status" value="1"/>
</dbReference>
<evidence type="ECO:0000313" key="2">
    <source>
        <dbReference type="EMBL" id="CAL1169300.1"/>
    </source>
</evidence>
<dbReference type="InterPro" id="IPR050600">
    <property type="entry name" value="SETD3_SETD6_MTase"/>
</dbReference>
<dbReference type="PANTHER" id="PTHR13271:SF151">
    <property type="entry name" value="SET DOMAIN-CONTAINING PROTEIN 4"/>
    <property type="match status" value="1"/>
</dbReference>
<dbReference type="EMBL" id="CAMXCT010006558">
    <property type="protein sequence ID" value="CAI4015925.1"/>
    <property type="molecule type" value="Genomic_DNA"/>
</dbReference>
<evidence type="ECO:0000313" key="4">
    <source>
        <dbReference type="Proteomes" id="UP001152797"/>
    </source>
</evidence>